<feature type="region of interest" description="Disordered" evidence="1">
    <location>
        <begin position="107"/>
        <end position="175"/>
    </location>
</feature>
<accession>A0A164SMA1</accession>
<feature type="compositionally biased region" description="Basic and acidic residues" evidence="1">
    <location>
        <begin position="108"/>
        <end position="126"/>
    </location>
</feature>
<proteinExistence type="predicted"/>
<sequence length="249" mass="27922">MSHDSEEDSVKTGSLTKKKKKNSMTSWPRLWTKKSDAKTVPVDVSVSGSLDPVSKSHEIEVERKNIGSSKKYRLPIGVNALSNYKKRLGTVKEIILERREINSLNSLAKDEKNDKKKSSRKKEPTKKTRPSKSSSPPENINPGSVTASTARVAQTSALPPQKKAKLTTRQKSNDNIVNHEKDSKLSAILCTSAWFYMIPRLRAAVDSNVTVDNVLEYSTVPDLNSDEHKKKVVLEGLLQRNQRNIIRIF</sequence>
<reference evidence="2" key="1">
    <citation type="journal article" date="2016" name="Nat. Genet.">
        <title>A high-quality carrot genome assembly provides new insights into carotenoid accumulation and asterid genome evolution.</title>
        <authorList>
            <person name="Iorizzo M."/>
            <person name="Ellison S."/>
            <person name="Senalik D."/>
            <person name="Zeng P."/>
            <person name="Satapoomin P."/>
            <person name="Huang J."/>
            <person name="Bowman M."/>
            <person name="Iovene M."/>
            <person name="Sanseverino W."/>
            <person name="Cavagnaro P."/>
            <person name="Yildiz M."/>
            <person name="Macko-Podgorni A."/>
            <person name="Moranska E."/>
            <person name="Grzebelus E."/>
            <person name="Grzebelus D."/>
            <person name="Ashrafi H."/>
            <person name="Zheng Z."/>
            <person name="Cheng S."/>
            <person name="Spooner D."/>
            <person name="Van Deynze A."/>
            <person name="Simon P."/>
        </authorList>
    </citation>
    <scope>NUCLEOTIDE SEQUENCE [LARGE SCALE GENOMIC DNA]</scope>
    <source>
        <tissue evidence="2">Leaf</tissue>
    </source>
</reference>
<dbReference type="PANTHER" id="PTHR34379">
    <property type="entry name" value="OS07G0553800 PROTEIN"/>
    <property type="match status" value="1"/>
</dbReference>
<feature type="compositionally biased region" description="Polar residues" evidence="1">
    <location>
        <begin position="141"/>
        <end position="158"/>
    </location>
</feature>
<evidence type="ECO:0000313" key="2">
    <source>
        <dbReference type="EMBL" id="KZM86326.1"/>
    </source>
</evidence>
<comment type="caution">
    <text evidence="2">The sequence shown here is derived from an EMBL/GenBank/DDBJ whole genome shotgun (WGS) entry which is preliminary data.</text>
</comment>
<dbReference type="InterPro" id="IPR040411">
    <property type="entry name" value="At5g23160-like"/>
</dbReference>
<feature type="region of interest" description="Disordered" evidence="1">
    <location>
        <begin position="1"/>
        <end position="71"/>
    </location>
</feature>
<gene>
    <name evidence="2" type="ORF">DCAR_023460</name>
</gene>
<feature type="compositionally biased region" description="Basic and acidic residues" evidence="1">
    <location>
        <begin position="1"/>
        <end position="10"/>
    </location>
</feature>
<dbReference type="PANTHER" id="PTHR34379:SF3">
    <property type="entry name" value="PROTEIN, PUTATIVE-RELATED"/>
    <property type="match status" value="1"/>
</dbReference>
<name>A0A164SMA1_DAUCS</name>
<protein>
    <submittedName>
        <fullName evidence="2">Uncharacterized protein</fullName>
    </submittedName>
</protein>
<dbReference type="AlphaFoldDB" id="A0A164SMA1"/>
<feature type="compositionally biased region" description="Basic and acidic residues" evidence="1">
    <location>
        <begin position="54"/>
        <end position="65"/>
    </location>
</feature>
<dbReference type="Gramene" id="KZM86326">
    <property type="protein sequence ID" value="KZM86326"/>
    <property type="gene ID" value="DCAR_023460"/>
</dbReference>
<dbReference type="EMBL" id="LNRQ01000007">
    <property type="protein sequence ID" value="KZM86326.1"/>
    <property type="molecule type" value="Genomic_DNA"/>
</dbReference>
<evidence type="ECO:0000256" key="1">
    <source>
        <dbReference type="SAM" id="MobiDB-lite"/>
    </source>
</evidence>
<organism evidence="2">
    <name type="scientific">Daucus carota subsp. sativus</name>
    <name type="common">Carrot</name>
    <dbReference type="NCBI Taxonomy" id="79200"/>
    <lineage>
        <taxon>Eukaryota</taxon>
        <taxon>Viridiplantae</taxon>
        <taxon>Streptophyta</taxon>
        <taxon>Embryophyta</taxon>
        <taxon>Tracheophyta</taxon>
        <taxon>Spermatophyta</taxon>
        <taxon>Magnoliopsida</taxon>
        <taxon>eudicotyledons</taxon>
        <taxon>Gunneridae</taxon>
        <taxon>Pentapetalae</taxon>
        <taxon>asterids</taxon>
        <taxon>campanulids</taxon>
        <taxon>Apiales</taxon>
        <taxon>Apiaceae</taxon>
        <taxon>Apioideae</taxon>
        <taxon>Scandiceae</taxon>
        <taxon>Daucinae</taxon>
        <taxon>Daucus</taxon>
        <taxon>Daucus sect. Daucus</taxon>
    </lineage>
</organism>